<keyword evidence="2" id="KW-1185">Reference proteome</keyword>
<organism evidence="1 2">
    <name type="scientific">Streptomyces qaidamensis</name>
    <dbReference type="NCBI Taxonomy" id="1783515"/>
    <lineage>
        <taxon>Bacteria</taxon>
        <taxon>Bacillati</taxon>
        <taxon>Actinomycetota</taxon>
        <taxon>Actinomycetes</taxon>
        <taxon>Kitasatosporales</taxon>
        <taxon>Streptomycetaceae</taxon>
        <taxon>Streptomyces</taxon>
        <taxon>Streptomyces aurantiacus group</taxon>
    </lineage>
</organism>
<dbReference type="AlphaFoldDB" id="A0A143BT67"/>
<dbReference type="KEGG" id="stsi:A4E84_01560"/>
<evidence type="ECO:0000313" key="2">
    <source>
        <dbReference type="Proteomes" id="UP000076096"/>
    </source>
</evidence>
<name>A0A143BT67_9ACTN</name>
<dbReference type="EMBL" id="CP015098">
    <property type="protein sequence ID" value="AMW08333.1"/>
    <property type="molecule type" value="Genomic_DNA"/>
</dbReference>
<gene>
    <name evidence="1" type="ORF">A4E84_01560</name>
</gene>
<accession>A0A143BT67</accession>
<protein>
    <submittedName>
        <fullName evidence="1">Uncharacterized protein</fullName>
    </submittedName>
</protein>
<proteinExistence type="predicted"/>
<dbReference type="RefSeq" id="WP_062924807.1">
    <property type="nucleotide sequence ID" value="NZ_CP015098.1"/>
</dbReference>
<reference evidence="2" key="1">
    <citation type="submission" date="2016-04" db="EMBL/GenBank/DDBJ databases">
        <authorList>
            <person name="Zhang B."/>
        </authorList>
    </citation>
    <scope>NUCLEOTIDE SEQUENCE [LARGE SCALE GENOMIC DNA]</scope>
    <source>
        <strain evidence="2">S10</strain>
    </source>
</reference>
<evidence type="ECO:0000313" key="1">
    <source>
        <dbReference type="EMBL" id="AMW08333.1"/>
    </source>
</evidence>
<dbReference type="Proteomes" id="UP000076096">
    <property type="component" value="Chromosome"/>
</dbReference>
<sequence>MPARSLRRARNPAGGDVCALAADAEVSARARVLAVLLVAAGRPDGTGGITSVVGARLVVPVRGRRRGSRRHPRAR</sequence>